<evidence type="ECO:0000313" key="1">
    <source>
        <dbReference type="EMBL" id="JAA79405.1"/>
    </source>
</evidence>
<feature type="non-terminal residue" evidence="1">
    <location>
        <position position="73"/>
    </location>
</feature>
<name>S4P026_9NEOP</name>
<dbReference type="EMBL" id="GAIX01013155">
    <property type="protein sequence ID" value="JAA79405.1"/>
    <property type="molecule type" value="Transcribed_RNA"/>
</dbReference>
<organism evidence="1">
    <name type="scientific">Pararge aegeria</name>
    <name type="common">speckled wood butterfly</name>
    <dbReference type="NCBI Taxonomy" id="116150"/>
    <lineage>
        <taxon>Eukaryota</taxon>
        <taxon>Metazoa</taxon>
        <taxon>Ecdysozoa</taxon>
        <taxon>Arthropoda</taxon>
        <taxon>Hexapoda</taxon>
        <taxon>Insecta</taxon>
        <taxon>Pterygota</taxon>
        <taxon>Neoptera</taxon>
        <taxon>Endopterygota</taxon>
        <taxon>Lepidoptera</taxon>
        <taxon>Glossata</taxon>
        <taxon>Ditrysia</taxon>
        <taxon>Papilionoidea</taxon>
        <taxon>Nymphalidae</taxon>
        <taxon>Satyrinae</taxon>
        <taxon>Satyrini</taxon>
        <taxon>Parargina</taxon>
        <taxon>Pararge</taxon>
    </lineage>
</organism>
<protein>
    <submittedName>
        <fullName evidence="1">Uncharacterized protein</fullName>
    </submittedName>
</protein>
<sequence>MTSFEDCRLSIQCGAVNLTLLFSVAMETRPDEEPWLHREFPHREDVSEPLVLCISTTCVEDMPLLFEEASNDD</sequence>
<reference evidence="1" key="2">
    <citation type="submission" date="2013-05" db="EMBL/GenBank/DDBJ databases">
        <authorList>
            <person name="Carter J.-M."/>
            <person name="Baker S.C."/>
            <person name="Pink R."/>
            <person name="Carter D.R.F."/>
            <person name="Collins A."/>
            <person name="Tomlin J."/>
            <person name="Gibbs M."/>
            <person name="Breuker C.J."/>
        </authorList>
    </citation>
    <scope>NUCLEOTIDE SEQUENCE</scope>
    <source>
        <tissue evidence="1">Ovary</tissue>
    </source>
</reference>
<proteinExistence type="predicted"/>
<reference evidence="1" key="1">
    <citation type="journal article" date="2013" name="BMC Genomics">
        <title>Unscrambling butterfly oogenesis.</title>
        <authorList>
            <person name="Carter J.M."/>
            <person name="Baker S.C."/>
            <person name="Pink R."/>
            <person name="Carter D.R."/>
            <person name="Collins A."/>
            <person name="Tomlin J."/>
            <person name="Gibbs M."/>
            <person name="Breuker C.J."/>
        </authorList>
    </citation>
    <scope>NUCLEOTIDE SEQUENCE</scope>
    <source>
        <tissue evidence="1">Ovary</tissue>
    </source>
</reference>
<accession>S4P026</accession>
<dbReference type="AlphaFoldDB" id="S4P026"/>